<evidence type="ECO:0008006" key="4">
    <source>
        <dbReference type="Google" id="ProtNLM"/>
    </source>
</evidence>
<accession>A0A919YK74</accession>
<name>A0A919YK74_9BACL</name>
<protein>
    <recommendedName>
        <fullName evidence="4">DUF4367 domain-containing protein</fullName>
    </recommendedName>
</protein>
<organism evidence="2 3">
    <name type="scientific">Paenibacillus azoreducens</name>
    <dbReference type="NCBI Taxonomy" id="116718"/>
    <lineage>
        <taxon>Bacteria</taxon>
        <taxon>Bacillati</taxon>
        <taxon>Bacillota</taxon>
        <taxon>Bacilli</taxon>
        <taxon>Bacillales</taxon>
        <taxon>Paenibacillaceae</taxon>
        <taxon>Paenibacillus</taxon>
    </lineage>
</organism>
<evidence type="ECO:0000313" key="2">
    <source>
        <dbReference type="EMBL" id="GIO51038.1"/>
    </source>
</evidence>
<dbReference type="AlphaFoldDB" id="A0A919YK74"/>
<feature type="compositionally biased region" description="Acidic residues" evidence="1">
    <location>
        <begin position="108"/>
        <end position="117"/>
    </location>
</feature>
<dbReference type="Proteomes" id="UP000682811">
    <property type="component" value="Unassembled WGS sequence"/>
</dbReference>
<gene>
    <name evidence="2" type="ORF">J34TS1_58030</name>
</gene>
<keyword evidence="3" id="KW-1185">Reference proteome</keyword>
<evidence type="ECO:0000313" key="3">
    <source>
        <dbReference type="Proteomes" id="UP000682811"/>
    </source>
</evidence>
<proteinExistence type="predicted"/>
<dbReference type="RefSeq" id="WP_212981113.1">
    <property type="nucleotide sequence ID" value="NZ_AP025343.1"/>
</dbReference>
<reference evidence="2 3" key="1">
    <citation type="submission" date="2021-03" db="EMBL/GenBank/DDBJ databases">
        <title>Antimicrobial resistance genes in bacteria isolated from Japanese honey, and their potential for conferring macrolide and lincosamide resistance in the American foulbrood pathogen Paenibacillus larvae.</title>
        <authorList>
            <person name="Okamoto M."/>
            <person name="Kumagai M."/>
            <person name="Kanamori H."/>
            <person name="Takamatsu D."/>
        </authorList>
    </citation>
    <scope>NUCLEOTIDE SEQUENCE [LARGE SCALE GENOMIC DNA]</scope>
    <source>
        <strain evidence="2 3">J34TS1</strain>
    </source>
</reference>
<feature type="region of interest" description="Disordered" evidence="1">
    <location>
        <begin position="104"/>
        <end position="125"/>
    </location>
</feature>
<sequence>MNTATKAAITVLGSIVLLISAVKFTAAFPKTASSAIAEESLDYSSYEFSQGSLKKTAQGNLFGEMSPEVTKHRHTDYAKKTGRTLAKSIHLEYTVGNDNLIISRYTTPDEDNPDSVDEQPYTSRPRYVYWDDNGKSFYSISTKSNMSKEQVLEILEEAARK</sequence>
<evidence type="ECO:0000256" key="1">
    <source>
        <dbReference type="SAM" id="MobiDB-lite"/>
    </source>
</evidence>
<dbReference type="EMBL" id="BORT01000042">
    <property type="protein sequence ID" value="GIO51038.1"/>
    <property type="molecule type" value="Genomic_DNA"/>
</dbReference>
<comment type="caution">
    <text evidence="2">The sequence shown here is derived from an EMBL/GenBank/DDBJ whole genome shotgun (WGS) entry which is preliminary data.</text>
</comment>